<dbReference type="InterPro" id="IPR008928">
    <property type="entry name" value="6-hairpin_glycosidase_sf"/>
</dbReference>
<feature type="domain" description="Non-reducing end beta-L-arabinofuranosidase-like GH127 middle" evidence="2">
    <location>
        <begin position="431"/>
        <end position="526"/>
    </location>
</feature>
<comment type="caution">
    <text evidence="4">The sequence shown here is derived from an EMBL/GenBank/DDBJ whole genome shotgun (WGS) entry which is preliminary data.</text>
</comment>
<evidence type="ECO:0000259" key="3">
    <source>
        <dbReference type="Pfam" id="PF20737"/>
    </source>
</evidence>
<keyword evidence="4" id="KW-0378">Hydrolase</keyword>
<dbReference type="Pfam" id="PF20736">
    <property type="entry name" value="Glyco_hydro127M"/>
    <property type="match status" value="1"/>
</dbReference>
<dbReference type="PANTHER" id="PTHR43465">
    <property type="entry name" value="DUF1680 DOMAIN PROTEIN (AFU_ORTHOLOGUE AFUA_1G08910)"/>
    <property type="match status" value="1"/>
</dbReference>
<dbReference type="InterPro" id="IPR012878">
    <property type="entry name" value="Beta-AFase-like_GH127_cat"/>
</dbReference>
<feature type="domain" description="Non-reducing end beta-L-arabinofuranosidase-like GH127 catalytic" evidence="1">
    <location>
        <begin position="9"/>
        <end position="420"/>
    </location>
</feature>
<dbReference type="Proteomes" id="UP001209318">
    <property type="component" value="Unassembled WGS sequence"/>
</dbReference>
<proteinExistence type="predicted"/>
<gene>
    <name evidence="4" type="ORF">OEV98_03450</name>
</gene>
<evidence type="ECO:0000313" key="4">
    <source>
        <dbReference type="EMBL" id="MCU9612619.1"/>
    </source>
</evidence>
<dbReference type="EMBL" id="JAOUSF010000001">
    <property type="protein sequence ID" value="MCU9612619.1"/>
    <property type="molecule type" value="Genomic_DNA"/>
</dbReference>
<reference evidence="4" key="1">
    <citation type="submission" date="2022-10" db="EMBL/GenBank/DDBJ databases">
        <title>Description of Fervidibacillus gen. nov. in the family Fervidibacillaceae fam. nov. with two species, Fervidibacillus albus sp. nov., and Fervidibacillus halotolerans sp. nov., isolated from tidal flat sediments.</title>
        <authorList>
            <person name="Kwon K.K."/>
            <person name="Yang S.-H."/>
        </authorList>
    </citation>
    <scope>NUCLEOTIDE SEQUENCE</scope>
    <source>
        <strain evidence="4">JCM 19140</strain>
    </source>
</reference>
<evidence type="ECO:0000259" key="2">
    <source>
        <dbReference type="Pfam" id="PF20736"/>
    </source>
</evidence>
<dbReference type="SUPFAM" id="SSF48208">
    <property type="entry name" value="Six-hairpin glycosidases"/>
    <property type="match status" value="1"/>
</dbReference>
<organism evidence="4 5">
    <name type="scientific">Perspicuibacillus lycopersici</name>
    <dbReference type="NCBI Taxonomy" id="1325689"/>
    <lineage>
        <taxon>Bacteria</taxon>
        <taxon>Bacillati</taxon>
        <taxon>Bacillota</taxon>
        <taxon>Bacilli</taxon>
        <taxon>Bacillales</taxon>
        <taxon>Bacillaceae</taxon>
        <taxon>Perspicuibacillus</taxon>
    </lineage>
</organism>
<dbReference type="InterPro" id="IPR049174">
    <property type="entry name" value="Beta-AFase-like"/>
</dbReference>
<dbReference type="Pfam" id="PF20737">
    <property type="entry name" value="Glyco_hydro127C"/>
    <property type="match status" value="1"/>
</dbReference>
<name>A0AAE3ISH8_9BACI</name>
<dbReference type="InterPro" id="IPR049049">
    <property type="entry name" value="Beta-AFase-like_GH127_C"/>
</dbReference>
<evidence type="ECO:0000259" key="1">
    <source>
        <dbReference type="Pfam" id="PF07944"/>
    </source>
</evidence>
<protein>
    <submittedName>
        <fullName evidence="4">Glycoside hydrolase family 127 protein</fullName>
    </submittedName>
</protein>
<dbReference type="Gene3D" id="1.50.10.20">
    <property type="match status" value="1"/>
</dbReference>
<dbReference type="Pfam" id="PF07944">
    <property type="entry name" value="Beta-AFase-like_GH127_cat"/>
    <property type="match status" value="1"/>
</dbReference>
<dbReference type="GO" id="GO:0016787">
    <property type="term" value="F:hydrolase activity"/>
    <property type="evidence" value="ECO:0007669"/>
    <property type="project" value="UniProtKB-KW"/>
</dbReference>
<dbReference type="GO" id="GO:0005975">
    <property type="term" value="P:carbohydrate metabolic process"/>
    <property type="evidence" value="ECO:0007669"/>
    <property type="project" value="InterPro"/>
</dbReference>
<feature type="domain" description="Non-reducing end beta-L-arabinofuranosidase-like GH127 C-terminal" evidence="3">
    <location>
        <begin position="529"/>
        <end position="638"/>
    </location>
</feature>
<accession>A0AAE3ISH8</accession>
<keyword evidence="5" id="KW-1185">Reference proteome</keyword>
<dbReference type="PANTHER" id="PTHR43465:SF2">
    <property type="entry name" value="DUF1680 DOMAIN PROTEIN (AFU_ORTHOLOGUE AFUA_1G08910)"/>
    <property type="match status" value="1"/>
</dbReference>
<sequence length="643" mass="74393">MIFLKSIENVQIKDTFWRSYLETVKKEVIPYQWEALNDRLPNTEPSHAIENFRIAAGEAEGEFFGMVFQDSDVAKWLEAVAYILKDEPNEQLEKTADEVIDLLERAQQEDGYLNTYYTIKEPNNRWTNLTDNHELYCAGHLIEAAVAYYKATNKRKFLDVVCKYADYIDQVFGEEEGKIHGYPGHQEIELALLKLYEVTENERYLHLSHYFIHQRGKQPHYFDEERKRRGQTGPNWYIGGNQYNQSHQPVIEQKQAVGHSVRAVYMYTAMADLAKKTNNESLKIACENLWENVTQKQMYITGGIGSSEHGESFSFDYDLPNDTSYTETCASVGLVFWARNMLGLEKNRKYADVMERALYNGTISGMDLDGKKFFYVNPLEVWPKACNHRFDKRHVKAVRQQWFTCACCPPNLARMIGSIGDFIYSTEDNQLFVHLYIGSESAVSIKNQKVKVIQETNYPWDGDVKLSIEIESATEFTIALRIPGWCKNPVVKVNNQLISVEHLENGYLYINRTWENNDQIELIFPMKPERIWSNPKVRENLGKVAIQRGPILYCLEEVDNGKELPAIQLPRQSILQEVNGTGLFEGMVTIKAEAYRLVENTDDLYVNNALLKTPCIIKAVPYFAWCNRQPGEMLVWINEDRNV</sequence>
<dbReference type="AlphaFoldDB" id="A0AAE3ISH8"/>
<dbReference type="InterPro" id="IPR049046">
    <property type="entry name" value="Beta-AFase-like_GH127_middle"/>
</dbReference>
<evidence type="ECO:0000313" key="5">
    <source>
        <dbReference type="Proteomes" id="UP001209318"/>
    </source>
</evidence>